<reference evidence="1 2" key="1">
    <citation type="journal article" date="2014" name="BMC Genomics">
        <title>Genome based analysis of type-I polyketide synthase and nonribosomal peptide synthetase gene clusters in seven strains of five representative Nocardia species.</title>
        <authorList>
            <person name="Komaki H."/>
            <person name="Ichikawa N."/>
            <person name="Hosoyama A."/>
            <person name="Takahashi-Nakaguchi A."/>
            <person name="Matsuzawa T."/>
            <person name="Suzuki K."/>
            <person name="Fujita N."/>
            <person name="Gonoi T."/>
        </authorList>
    </citation>
    <scope>NUCLEOTIDE SEQUENCE [LARGE SCALE GENOMIC DNA]</scope>
    <source>
        <strain evidence="1 2">NBRC 15531</strain>
    </source>
</reference>
<proteinExistence type="predicted"/>
<dbReference type="EMBL" id="BAFO02000033">
    <property type="protein sequence ID" value="GAD86784.1"/>
    <property type="molecule type" value="Genomic_DNA"/>
</dbReference>
<dbReference type="STRING" id="1824.SAMN05444423_1011747"/>
<dbReference type="GeneID" id="91519230"/>
<dbReference type="OrthoDB" id="6688124at2"/>
<accession>U5ENY4</accession>
<name>U5ENY4_NOCAS</name>
<dbReference type="Proteomes" id="UP000017048">
    <property type="component" value="Unassembled WGS sequence"/>
</dbReference>
<dbReference type="AlphaFoldDB" id="U5ENY4"/>
<protein>
    <submittedName>
        <fullName evidence="1">Uncharacterized protein</fullName>
    </submittedName>
</protein>
<keyword evidence="2" id="KW-1185">Reference proteome</keyword>
<organism evidence="1 2">
    <name type="scientific">Nocardia asteroides NBRC 15531</name>
    <dbReference type="NCBI Taxonomy" id="1110697"/>
    <lineage>
        <taxon>Bacteria</taxon>
        <taxon>Bacillati</taxon>
        <taxon>Actinomycetota</taxon>
        <taxon>Actinomycetes</taxon>
        <taxon>Mycobacteriales</taxon>
        <taxon>Nocardiaceae</taxon>
        <taxon>Nocardia</taxon>
    </lineage>
</organism>
<dbReference type="RefSeq" id="WP_019048659.1">
    <property type="nucleotide sequence ID" value="NZ_BAFO02000033.1"/>
</dbReference>
<evidence type="ECO:0000313" key="1">
    <source>
        <dbReference type="EMBL" id="GAD86784.1"/>
    </source>
</evidence>
<gene>
    <name evidence="1" type="ORF">NCAST_33_01620</name>
</gene>
<dbReference type="eggNOG" id="ENOG50333SH">
    <property type="taxonomic scope" value="Bacteria"/>
</dbReference>
<sequence>MTTLPTDIAADLRRLVESEDLGSSFFAAAADHAAVPRHRAGWQALHELEIRTQAGVGAFLERVHPAIPSTNAVADTVGRIGGSGLHVLPYGLQLRAVRETTTRYLPAFHRLAHYYADTAEAAFFDYVVRHELAIIEFTSHALADAPAGLDAVLRLLDHPVPRT</sequence>
<evidence type="ECO:0000313" key="2">
    <source>
        <dbReference type="Proteomes" id="UP000017048"/>
    </source>
</evidence>
<dbReference type="EMBL" id="AB685274">
    <property type="protein sequence ID" value="BAO98970.1"/>
    <property type="molecule type" value="Genomic_DNA"/>
</dbReference>